<dbReference type="PANTHER" id="PTHR44845:SF7">
    <property type="entry name" value="PLIPASTATIN SYNTHASE SUBUNIT D"/>
    <property type="match status" value="1"/>
</dbReference>
<comment type="caution">
    <text evidence="3">The sequence shown here is derived from an EMBL/GenBank/DDBJ whole genome shotgun (WGS) entry which is preliminary data.</text>
</comment>
<proteinExistence type="predicted"/>
<organism evidence="3 4">
    <name type="scientific">Neocallimastix californiae</name>
    <dbReference type="NCBI Taxonomy" id="1754190"/>
    <lineage>
        <taxon>Eukaryota</taxon>
        <taxon>Fungi</taxon>
        <taxon>Fungi incertae sedis</taxon>
        <taxon>Chytridiomycota</taxon>
        <taxon>Chytridiomycota incertae sedis</taxon>
        <taxon>Neocallimastigomycetes</taxon>
        <taxon>Neocallimastigales</taxon>
        <taxon>Neocallimastigaceae</taxon>
        <taxon>Neocallimastix</taxon>
    </lineage>
</organism>
<keyword evidence="4" id="KW-1185">Reference proteome</keyword>
<evidence type="ECO:0000256" key="1">
    <source>
        <dbReference type="ARBA" id="ARBA00022450"/>
    </source>
</evidence>
<protein>
    <submittedName>
        <fullName evidence="3">Acetyl-CoA synthetase-like protein</fullName>
    </submittedName>
</protein>
<evidence type="ECO:0000313" key="4">
    <source>
        <dbReference type="Proteomes" id="UP000193920"/>
    </source>
</evidence>
<accession>A0A1Y1XHD1</accession>
<evidence type="ECO:0000313" key="3">
    <source>
        <dbReference type="EMBL" id="ORX85150.1"/>
    </source>
</evidence>
<keyword evidence="1" id="KW-0596">Phosphopantetheine</keyword>
<dbReference type="STRING" id="1754190.A0A1Y1XHD1"/>
<name>A0A1Y1XHD1_9FUNG</name>
<dbReference type="PANTHER" id="PTHR44845">
    <property type="entry name" value="CARRIER DOMAIN-CONTAINING PROTEIN"/>
    <property type="match status" value="1"/>
</dbReference>
<reference evidence="3 4" key="1">
    <citation type="submission" date="2016-08" db="EMBL/GenBank/DDBJ databases">
        <title>A Parts List for Fungal Cellulosomes Revealed by Comparative Genomics.</title>
        <authorList>
            <consortium name="DOE Joint Genome Institute"/>
            <person name="Haitjema C.H."/>
            <person name="Gilmore S.P."/>
            <person name="Henske J.K."/>
            <person name="Solomon K.V."/>
            <person name="De Groot R."/>
            <person name="Kuo A."/>
            <person name="Mondo S.J."/>
            <person name="Salamov A.A."/>
            <person name="Labutti K."/>
            <person name="Zhao Z."/>
            <person name="Chiniquy J."/>
            <person name="Barry K."/>
            <person name="Brewer H.M."/>
            <person name="Purvine S.O."/>
            <person name="Wright A.T."/>
            <person name="Boxma B."/>
            <person name="Van Alen T."/>
            <person name="Hackstein J.H."/>
            <person name="Baker S.E."/>
            <person name="Grigoriev I.V."/>
            <person name="O'Malley M.A."/>
        </authorList>
    </citation>
    <scope>NUCLEOTIDE SEQUENCE [LARGE SCALE GENOMIC DNA]</scope>
    <source>
        <strain evidence="3 4">G1</strain>
    </source>
</reference>
<gene>
    <name evidence="3" type="ORF">LY90DRAFT_446820</name>
</gene>
<dbReference type="OrthoDB" id="2141940at2759"/>
<dbReference type="EMBL" id="MCOG01001279">
    <property type="protein sequence ID" value="ORX85150.1"/>
    <property type="molecule type" value="Genomic_DNA"/>
</dbReference>
<dbReference type="Gene3D" id="2.30.38.10">
    <property type="entry name" value="Luciferase, Domain 3"/>
    <property type="match status" value="1"/>
</dbReference>
<keyword evidence="2" id="KW-0597">Phosphoprotein</keyword>
<evidence type="ECO:0000256" key="2">
    <source>
        <dbReference type="ARBA" id="ARBA00022553"/>
    </source>
</evidence>
<dbReference type="InterPro" id="IPR045851">
    <property type="entry name" value="AMP-bd_C_sf"/>
</dbReference>
<dbReference type="AlphaFoldDB" id="A0A1Y1XHD1"/>
<dbReference type="SUPFAM" id="SSF56801">
    <property type="entry name" value="Acetyl-CoA synthetase-like"/>
    <property type="match status" value="1"/>
</dbReference>
<dbReference type="Proteomes" id="UP000193920">
    <property type="component" value="Unassembled WGS sequence"/>
</dbReference>
<dbReference type="Gene3D" id="3.30.300.30">
    <property type="match status" value="1"/>
</dbReference>
<sequence length="178" mass="20935">MSINELFYSLKIGITGEMYIAGYSVGKGYLNKEKLTNEKFIECPFNNEKREKRKMHRTGDLGRWLENGEIEYLGRIDFQVKIHGQRIELNEIENTIKEINSIKYCAVIDKVKENGDKYLIGYYISEESISGNEIRSYLKQKLPVYMIPNYFQKPLFSDEYPVVSYKFVCQGQHLSMLR</sequence>